<keyword evidence="1" id="KW-0880">Kelch repeat</keyword>
<organism evidence="3 4">
    <name type="scientific">Henningerozyma blattae (strain ATCC 34711 / CBS 6284 / DSM 70876 / NBRC 10599 / NRRL Y-10934 / UCD 77-7)</name>
    <name type="common">Yeast</name>
    <name type="synonym">Tetrapisispora blattae</name>
    <dbReference type="NCBI Taxonomy" id="1071380"/>
    <lineage>
        <taxon>Eukaryota</taxon>
        <taxon>Fungi</taxon>
        <taxon>Dikarya</taxon>
        <taxon>Ascomycota</taxon>
        <taxon>Saccharomycotina</taxon>
        <taxon>Saccharomycetes</taxon>
        <taxon>Saccharomycetales</taxon>
        <taxon>Saccharomycetaceae</taxon>
        <taxon>Henningerozyma</taxon>
    </lineage>
</organism>
<dbReference type="InterPro" id="IPR015915">
    <property type="entry name" value="Kelch-typ_b-propeller"/>
</dbReference>
<dbReference type="STRING" id="1071380.I2GVS5"/>
<evidence type="ECO:0000256" key="1">
    <source>
        <dbReference type="ARBA" id="ARBA00022441"/>
    </source>
</evidence>
<name>I2GVS5_HENB6</name>
<dbReference type="OrthoDB" id="10251809at2759"/>
<dbReference type="AlphaFoldDB" id="I2GVS5"/>
<keyword evidence="4" id="KW-1185">Reference proteome</keyword>
<dbReference type="GeneID" id="14493697"/>
<dbReference type="Gene3D" id="2.120.10.80">
    <property type="entry name" value="Kelch-type beta propeller"/>
    <property type="match status" value="1"/>
</dbReference>
<evidence type="ECO:0000313" key="4">
    <source>
        <dbReference type="Proteomes" id="UP000002866"/>
    </source>
</evidence>
<sequence>MSGSQTYTDSCEDVRKIASSNTKPILQKRGSTTIWHDVNTESGWGDIAHAIPYMSNYFPSTNIGIRPDSIMKARRKNRMFLDEYFKSKGTSFSIKKSIPEGSSKYMSTSGENYLDDGHLERFKGSGYQPQDDLLYTGRNMLEDFGIVQGGYGLEELQKSDVLLPYTNYTDYLHIATPMTPEVWKTHTLWIPNTKYEFRTALQYRHDSDYSNVTTENGTANYLKEKNVFHEKTTPLFLSSVDFLPECQGDYNASIVLPSLFSDTKFPALSYHCSVQLRNRVYILGGISPSYGYDNEMPILTGIKVEGVENLPPPILPDVINNPAMIENTNLYVFCPVSCRFFKPEISGNIPPALLCMQGTKLTDRYILYYGGFEIVTRTHYDENNQIVVEKHCVVNSVGYLLDAMTFNFSIIQMKCEDETKLMKGRFGHLQVSIPQEILGYCQDSRTSDINFGPSFKISGKVCPLFTKDDFNPENTDINISRSESISSIDTQFKGLMNFSDREILKRQYVSGIYTTIVFGGYQCDPNGEFIATNDMWKVDIPVVAKGKKGYYKFSAEARVTRIGNESLQGDMEIWPNVRGFAGFCVPKLPLWKDSDAELEILKNLKDNFSVLRKYANSNVPNETSKPLFPIGSPKSTKSNGPSGPVLQLHINETSEGHTLVMHGGSNATHIYSDMWWFDFETESWVQIETQAQTEDKGLVPIEMALAGHSMATVGSASIFVGGMMQSDVDKLYLRKHSMPLPPNAPGCTMLNMFDLSTQCLKGYTVNYDEENPSNTSLNMKSTTDTTRLCIFGAGISQYGGSIYLTGGIVTKRQKIHDLRLAGTVVEFILPIIALDGCY</sequence>
<reference evidence="3 4" key="1">
    <citation type="journal article" date="2011" name="Proc. Natl. Acad. Sci. U.S.A.">
        <title>Evolutionary erosion of yeast sex chromosomes by mating-type switching accidents.</title>
        <authorList>
            <person name="Gordon J.L."/>
            <person name="Armisen D."/>
            <person name="Proux-Wera E."/>
            <person name="Oheigeartaigh S.S."/>
            <person name="Byrne K.P."/>
            <person name="Wolfe K.H."/>
        </authorList>
    </citation>
    <scope>NUCLEOTIDE SEQUENCE [LARGE SCALE GENOMIC DNA]</scope>
    <source>
        <strain evidence="4">ATCC 34711 / CBS 6284 / DSM 70876 / NBRC 10599 / NRRL Y-10934 / UCD 77-7</strain>
    </source>
</reference>
<dbReference type="EMBL" id="HE806316">
    <property type="protein sequence ID" value="CCH58227.1"/>
    <property type="molecule type" value="Genomic_DNA"/>
</dbReference>
<dbReference type="SUPFAM" id="SSF117281">
    <property type="entry name" value="Kelch motif"/>
    <property type="match status" value="1"/>
</dbReference>
<accession>I2GVS5</accession>
<keyword evidence="2" id="KW-0677">Repeat</keyword>
<dbReference type="KEGG" id="tbl:TBLA_0A04320"/>
<dbReference type="Proteomes" id="UP000002866">
    <property type="component" value="Chromosome 1"/>
</dbReference>
<dbReference type="InParanoid" id="I2GVS5"/>
<evidence type="ECO:0000256" key="2">
    <source>
        <dbReference type="ARBA" id="ARBA00022737"/>
    </source>
</evidence>
<evidence type="ECO:0000313" key="3">
    <source>
        <dbReference type="EMBL" id="CCH58227.1"/>
    </source>
</evidence>
<dbReference type="FunCoup" id="I2GVS5">
    <property type="interactions" value="33"/>
</dbReference>
<dbReference type="eggNOG" id="ENOG502QV98">
    <property type="taxonomic scope" value="Eukaryota"/>
</dbReference>
<dbReference type="PANTHER" id="PTHR46093:SF18">
    <property type="entry name" value="FIBRONECTIN TYPE-III DOMAIN-CONTAINING PROTEIN"/>
    <property type="match status" value="1"/>
</dbReference>
<dbReference type="OMA" id="IPYMSNY"/>
<protein>
    <submittedName>
        <fullName evidence="3">Uncharacterized protein</fullName>
    </submittedName>
</protein>
<dbReference type="HOGENOM" id="CLU_015198_0_0_1"/>
<dbReference type="RefSeq" id="XP_004177746.1">
    <property type="nucleotide sequence ID" value="XM_004177698.1"/>
</dbReference>
<proteinExistence type="predicted"/>
<dbReference type="PANTHER" id="PTHR46093">
    <property type="entry name" value="ACYL-COA-BINDING DOMAIN-CONTAINING PROTEIN 5"/>
    <property type="match status" value="1"/>
</dbReference>
<gene>
    <name evidence="3" type="primary">TBLA0A04320</name>
    <name evidence="3" type="ORF">TBLA_0A04320</name>
</gene>